<accession>A0AAD6YFZ0</accession>
<gene>
    <name evidence="8" type="ORF">GGX14DRAFT_698092</name>
</gene>
<sequence>MPAESTLRRPYVARTPNHADFALQPLDRTSGSTLTPPDFSLPAPEADSELEPRSRWRAALDGVREFLSLNAGLFLVTASQAVFSLVNVAVKQLQSVDDPVSTLEVCVARLLHSETETDERPSVDKPHVLFRLIQKVPHPFSGPEGVRMLLVFRGITGCAGCSVSSSIELDILQVHQSQRDVLFVAIPLAVRCDSACFFAGRVFLKETFARREALAGCESPPSLRRATQFSEDGQFLFGSPDGSSPVDEQHRMLAIGVAVFGVLGATGAVTSIRAVGTRAHPMHLLAFYSLQSVVGASILMVILRQPVVVPTRLAWLGLLGVIGVLGFLAQILLTMGFQRETAGRASMALYTQIIFASILERIFFHTTPTFLSFLGTSIIVSSAVYVALTKKKDVNPSKPDHGNAVAAPPADDVSRSLEEGLRVQYSKIGAGTRCLPSAADDDESGSATKLSPSAGSEESEDPWADSDVNSPLLNRSRS</sequence>
<comment type="caution">
    <text evidence="8">The sequence shown here is derived from an EMBL/GenBank/DDBJ whole genome shotgun (WGS) entry which is preliminary data.</text>
</comment>
<evidence type="ECO:0000256" key="6">
    <source>
        <dbReference type="SAM" id="Phobius"/>
    </source>
</evidence>
<proteinExistence type="predicted"/>
<dbReference type="EMBL" id="JARJCW010000035">
    <property type="protein sequence ID" value="KAJ7207926.1"/>
    <property type="molecule type" value="Genomic_DNA"/>
</dbReference>
<evidence type="ECO:0000256" key="3">
    <source>
        <dbReference type="ARBA" id="ARBA00022989"/>
    </source>
</evidence>
<evidence type="ECO:0000256" key="1">
    <source>
        <dbReference type="ARBA" id="ARBA00004141"/>
    </source>
</evidence>
<dbReference type="SUPFAM" id="SSF103481">
    <property type="entry name" value="Multidrug resistance efflux transporter EmrE"/>
    <property type="match status" value="1"/>
</dbReference>
<feature type="transmembrane region" description="Helical" evidence="6">
    <location>
        <begin position="347"/>
        <end position="364"/>
    </location>
</feature>
<feature type="transmembrane region" description="Helical" evidence="6">
    <location>
        <begin position="370"/>
        <end position="388"/>
    </location>
</feature>
<dbReference type="AlphaFoldDB" id="A0AAD6YFZ0"/>
<comment type="subcellular location">
    <subcellularLocation>
        <location evidence="1">Membrane</location>
        <topology evidence="1">Multi-pass membrane protein</topology>
    </subcellularLocation>
</comment>
<evidence type="ECO:0000256" key="2">
    <source>
        <dbReference type="ARBA" id="ARBA00022692"/>
    </source>
</evidence>
<feature type="transmembrane region" description="Helical" evidence="6">
    <location>
        <begin position="252"/>
        <end position="272"/>
    </location>
</feature>
<feature type="domain" description="EamA" evidence="7">
    <location>
        <begin position="261"/>
        <end position="386"/>
    </location>
</feature>
<feature type="transmembrane region" description="Helical" evidence="6">
    <location>
        <begin position="284"/>
        <end position="303"/>
    </location>
</feature>
<feature type="transmembrane region" description="Helical" evidence="6">
    <location>
        <begin position="315"/>
        <end position="335"/>
    </location>
</feature>
<dbReference type="GO" id="GO:0016020">
    <property type="term" value="C:membrane"/>
    <property type="evidence" value="ECO:0007669"/>
    <property type="project" value="UniProtKB-SubCell"/>
</dbReference>
<dbReference type="InterPro" id="IPR000620">
    <property type="entry name" value="EamA_dom"/>
</dbReference>
<name>A0AAD6YFZ0_9AGAR</name>
<dbReference type="Pfam" id="PF00892">
    <property type="entry name" value="EamA"/>
    <property type="match status" value="1"/>
</dbReference>
<feature type="region of interest" description="Disordered" evidence="5">
    <location>
        <begin position="23"/>
        <end position="50"/>
    </location>
</feature>
<feature type="compositionally biased region" description="Polar residues" evidence="5">
    <location>
        <begin position="467"/>
        <end position="478"/>
    </location>
</feature>
<protein>
    <recommendedName>
        <fullName evidence="7">EamA domain-containing protein</fullName>
    </recommendedName>
</protein>
<dbReference type="PANTHER" id="PTHR22911:SF6">
    <property type="entry name" value="SOLUTE CARRIER FAMILY 35 MEMBER G1"/>
    <property type="match status" value="1"/>
</dbReference>
<dbReference type="PANTHER" id="PTHR22911">
    <property type="entry name" value="ACYL-MALONYL CONDENSING ENZYME-RELATED"/>
    <property type="match status" value="1"/>
</dbReference>
<keyword evidence="2 6" id="KW-0812">Transmembrane</keyword>
<dbReference type="InterPro" id="IPR037185">
    <property type="entry name" value="EmrE-like"/>
</dbReference>
<evidence type="ECO:0000313" key="8">
    <source>
        <dbReference type="EMBL" id="KAJ7207926.1"/>
    </source>
</evidence>
<keyword evidence="9" id="KW-1185">Reference proteome</keyword>
<organism evidence="8 9">
    <name type="scientific">Mycena pura</name>
    <dbReference type="NCBI Taxonomy" id="153505"/>
    <lineage>
        <taxon>Eukaryota</taxon>
        <taxon>Fungi</taxon>
        <taxon>Dikarya</taxon>
        <taxon>Basidiomycota</taxon>
        <taxon>Agaricomycotina</taxon>
        <taxon>Agaricomycetes</taxon>
        <taxon>Agaricomycetidae</taxon>
        <taxon>Agaricales</taxon>
        <taxon>Marasmiineae</taxon>
        <taxon>Mycenaceae</taxon>
        <taxon>Mycena</taxon>
    </lineage>
</organism>
<keyword evidence="4 6" id="KW-0472">Membrane</keyword>
<keyword evidence="3 6" id="KW-1133">Transmembrane helix</keyword>
<feature type="compositionally biased region" description="Polar residues" evidence="5">
    <location>
        <begin position="445"/>
        <end position="456"/>
    </location>
</feature>
<reference evidence="8" key="1">
    <citation type="submission" date="2023-03" db="EMBL/GenBank/DDBJ databases">
        <title>Massive genome expansion in bonnet fungi (Mycena s.s.) driven by repeated elements and novel gene families across ecological guilds.</title>
        <authorList>
            <consortium name="Lawrence Berkeley National Laboratory"/>
            <person name="Harder C.B."/>
            <person name="Miyauchi S."/>
            <person name="Viragh M."/>
            <person name="Kuo A."/>
            <person name="Thoen E."/>
            <person name="Andreopoulos B."/>
            <person name="Lu D."/>
            <person name="Skrede I."/>
            <person name="Drula E."/>
            <person name="Henrissat B."/>
            <person name="Morin E."/>
            <person name="Kohler A."/>
            <person name="Barry K."/>
            <person name="LaButti K."/>
            <person name="Morin E."/>
            <person name="Salamov A."/>
            <person name="Lipzen A."/>
            <person name="Mereny Z."/>
            <person name="Hegedus B."/>
            <person name="Baldrian P."/>
            <person name="Stursova M."/>
            <person name="Weitz H."/>
            <person name="Taylor A."/>
            <person name="Grigoriev I.V."/>
            <person name="Nagy L.G."/>
            <person name="Martin F."/>
            <person name="Kauserud H."/>
        </authorList>
    </citation>
    <scope>NUCLEOTIDE SEQUENCE</scope>
    <source>
        <strain evidence="8">9144</strain>
    </source>
</reference>
<evidence type="ECO:0000259" key="7">
    <source>
        <dbReference type="Pfam" id="PF00892"/>
    </source>
</evidence>
<evidence type="ECO:0000256" key="4">
    <source>
        <dbReference type="ARBA" id="ARBA00023136"/>
    </source>
</evidence>
<dbReference type="Proteomes" id="UP001219525">
    <property type="component" value="Unassembled WGS sequence"/>
</dbReference>
<feature type="region of interest" description="Disordered" evidence="5">
    <location>
        <begin position="433"/>
        <end position="478"/>
    </location>
</feature>
<evidence type="ECO:0000313" key="9">
    <source>
        <dbReference type="Proteomes" id="UP001219525"/>
    </source>
</evidence>
<evidence type="ECO:0000256" key="5">
    <source>
        <dbReference type="SAM" id="MobiDB-lite"/>
    </source>
</evidence>